<name>A0ACC2X495_9TREE</name>
<dbReference type="Proteomes" id="UP001234202">
    <property type="component" value="Unassembled WGS sequence"/>
</dbReference>
<evidence type="ECO:0000313" key="2">
    <source>
        <dbReference type="Proteomes" id="UP001234202"/>
    </source>
</evidence>
<keyword evidence="2" id="KW-1185">Reference proteome</keyword>
<proteinExistence type="predicted"/>
<evidence type="ECO:0000313" key="1">
    <source>
        <dbReference type="EMBL" id="KAJ9118476.1"/>
    </source>
</evidence>
<gene>
    <name evidence="1" type="ORF">QFC24_006124</name>
</gene>
<sequence length="1429" mass="156934">MAQRPGQAPPPPPPRIPESWLSASEQRFYVAAVAGGLQVYKLSDALFHFYRTTLSTSVAPTPSTFLSPIAIINRFLPFNLANWLPFISLDASAASTYVTKWLVWDWLVIALVMWLRVPGLRFGPVKGLVYAVLFTFFDALVFGTLGIWAQAAHLLVFFGKVITNTRGQVTTLGNKAAKPWKVVDQEQHLLGHRSIRVLPHGTALFNPLSATYCLPPSSGSKSLLHPEAVLIPVITNNSEPYKLWYSVQSLTDPESRAEPIPLMGSQLVRGDRRLLQKRLAEGADEEDADDYYLDGRNAHAAGHQQSQQQGMVPPALRAIGGTAGQSGGEGSAPTAYHVRSVKPGDKVSSLPRIIEPSQTIYYLPIKEPGWVQLERVQDADESDFRIRKTSRHALVIECPSEGKMLGVVEDERAEEKDGDEKTKARSVLKKALFKGDHALAKRTASGPTAGGIHHRCVGDDSVVKMRVRGVGELHVGWLIREGKGKDSKVVEEGVIQGIQHSDPVSVGANARGEPLLLKHKDERAAATGGQVVLANKEKQLAVDRKVSFNAAAETHDAFLPVPHRQLGRYEVEFLNVTDQFGNFLRPAQTQSTVFEVHPLPVVSFTNFCAQPRRLKLQQNGTVSLPIIMPGARHSPDGTTRVRISFKPSTDGDETSAWEREFEMEGKSLAVPVGQPGTYSIEEANSRYCRGVVNEPATCVVEAVPVPKAEVKMESLSNECAGDTGVRGTIQFTGTPPFTATYKVESGNRNPLIKQITSKSVIAHFTETPPSPGQYTYIRQPVSLTDPILYIEKTVLSISDENYKDIPIKMKPFKQTVHPLPKLSMSHRAGSQTLWSCAKNDTTVHFTLSGMAPFTVDYTVSWPMGSYASQATFTKAGNQHIALQVPTAVAATGGRFIVTFTDIKDTNGCVARTSESTSFDVKTTRPTAKFGDTGSNRVIQVVEGSSARAVVRLTGEGPWTVGYTHSDQPTKVVEYKADTPNAPLVMNRKGVYRLRSVKDAHCPGNIVEGADSFELTFLDKPSVKLPVELAQQDKGLIHARPPICAGAEDHVTLNLEGRSPFQVRYRHEHTLPDKTKYSEEKDIVSAVDTGILHMESQPGQHKYTVLGIKDNSYDFDAKTLKSAKGVFSIVQEVSGKPTAGLVASSRLTYCVGQPFKASRENAATIEFAGKAPFEVDLAVGPPGSRPHHKQTIKNIKGSTWNVELPEHTFSQVGSQLLTIVSVRDASGCPAEILNDDDLYLGIDVLETATITPVNERLDYCVGDMLEFVLGGTAPWHVAYKFNKKTHDVVVHAPQFYRLAERAGDLEIKSVSNKNNKCSTLVDDIHRKIHPLPKAKIEEGKPWLHEGDETEITFSFKGTPPFTFTYTRSIPDGRKGTKVVDTQTIPDIQSNSYTFSTAMEGEYDVTYIRDAYCSYPPEPRSAESKQKLLQW</sequence>
<dbReference type="EMBL" id="JASBWV010000028">
    <property type="protein sequence ID" value="KAJ9118476.1"/>
    <property type="molecule type" value="Genomic_DNA"/>
</dbReference>
<protein>
    <submittedName>
        <fullName evidence="1">Uncharacterized protein</fullName>
    </submittedName>
</protein>
<reference evidence="1" key="1">
    <citation type="submission" date="2023-04" db="EMBL/GenBank/DDBJ databases">
        <title>Draft Genome sequencing of Naganishia species isolated from polar environments using Oxford Nanopore Technology.</title>
        <authorList>
            <person name="Leo P."/>
            <person name="Venkateswaran K."/>
        </authorList>
    </citation>
    <scope>NUCLEOTIDE SEQUENCE</scope>
    <source>
        <strain evidence="1">DBVPG 5303</strain>
    </source>
</reference>
<accession>A0ACC2X495</accession>
<comment type="caution">
    <text evidence="1">The sequence shown here is derived from an EMBL/GenBank/DDBJ whole genome shotgun (WGS) entry which is preliminary data.</text>
</comment>
<organism evidence="1 2">
    <name type="scientific">Naganishia onofrii</name>
    <dbReference type="NCBI Taxonomy" id="1851511"/>
    <lineage>
        <taxon>Eukaryota</taxon>
        <taxon>Fungi</taxon>
        <taxon>Dikarya</taxon>
        <taxon>Basidiomycota</taxon>
        <taxon>Agaricomycotina</taxon>
        <taxon>Tremellomycetes</taxon>
        <taxon>Filobasidiales</taxon>
        <taxon>Filobasidiaceae</taxon>
        <taxon>Naganishia</taxon>
    </lineage>
</organism>